<name>F6D581_METPW</name>
<dbReference type="GeneID" id="10668677"/>
<protein>
    <submittedName>
        <fullName evidence="1">Uncharacterized protein</fullName>
    </submittedName>
</protein>
<dbReference type="Proteomes" id="UP000009231">
    <property type="component" value="Chromosome"/>
</dbReference>
<dbReference type="KEGG" id="mew:MSWAN_1172"/>
<gene>
    <name evidence="1" type="ordered locus">MSWAN_1172</name>
</gene>
<accession>F6D581</accession>
<evidence type="ECO:0000313" key="1">
    <source>
        <dbReference type="EMBL" id="AEG18189.1"/>
    </source>
</evidence>
<dbReference type="RefSeq" id="WP_013825690.1">
    <property type="nucleotide sequence ID" value="NC_015574.1"/>
</dbReference>
<keyword evidence="2" id="KW-1185">Reference proteome</keyword>
<sequence length="117" mass="13421">MSNTILSAVQDDLNSVLEELLKKEKPSKKNISQLEYDISLLNDLIEKTNDVDEAHEISNIIKLVERVVKTYKVEPTSPIKIKLSNKKRLKRLGTSGDTYDSILEKLMNSYDKNNEKK</sequence>
<dbReference type="HOGENOM" id="CLU_2079443_0_0_2"/>
<dbReference type="AlphaFoldDB" id="F6D581"/>
<organism evidence="1 2">
    <name type="scientific">Methanobacterium paludis (strain DSM 25820 / JCM 18151 / SWAN1)</name>
    <dbReference type="NCBI Taxonomy" id="868131"/>
    <lineage>
        <taxon>Archaea</taxon>
        <taxon>Methanobacteriati</taxon>
        <taxon>Methanobacteriota</taxon>
        <taxon>Methanomada group</taxon>
        <taxon>Methanobacteria</taxon>
        <taxon>Methanobacteriales</taxon>
        <taxon>Methanobacteriaceae</taxon>
        <taxon>Methanobacterium</taxon>
    </lineage>
</organism>
<proteinExistence type="predicted"/>
<dbReference type="EMBL" id="CP002772">
    <property type="protein sequence ID" value="AEG18189.1"/>
    <property type="molecule type" value="Genomic_DNA"/>
</dbReference>
<evidence type="ECO:0000313" key="2">
    <source>
        <dbReference type="Proteomes" id="UP000009231"/>
    </source>
</evidence>
<dbReference type="STRING" id="868131.MSWAN_1172"/>
<reference evidence="1 2" key="1">
    <citation type="journal article" date="2014" name="Int. J. Syst. Evol. Microbiol.">
        <title>Methanobacterium paludis sp. nov. and a novel strain of Methanobacterium lacus isolated from northern peatlands.</title>
        <authorList>
            <person name="Cadillo-Quiroz H."/>
            <person name="Brauer S.L."/>
            <person name="Goodson N."/>
            <person name="Yavitt J.B."/>
            <person name="Zinder S.H."/>
        </authorList>
    </citation>
    <scope>NUCLEOTIDE SEQUENCE [LARGE SCALE GENOMIC DNA]</scope>
    <source>
        <strain evidence="2">DSM 25820 / JCM 18151 / SWAN1</strain>
    </source>
</reference>